<dbReference type="PANTHER" id="PTHR30472">
    <property type="entry name" value="FERRIC ENTEROBACTIN TRANSPORT SYSTEM PERMEASE PROTEIN"/>
    <property type="match status" value="1"/>
</dbReference>
<evidence type="ECO:0000256" key="2">
    <source>
        <dbReference type="ARBA" id="ARBA00007935"/>
    </source>
</evidence>
<name>E1QJQ7_DESB2</name>
<sequence>MRATPVNLAWLCLVLCLLLAATFVLGLTVGTASVPLGQVWDWAMGRADTGSAAVIVGQLRLPRLLVAALAGAALSLSGAVFQGVLRNPLAEPFILGVSGGAATGAVLAISLGLAGLWAVSTFAFLGALGTMLLVMAIAGRRGGLDAASIVLTGVMVNAFFTACIMFVISTTTDQKLHSILFWLYGDLSGATMAQAALLAPVLALAGAALWLRARHLNLLSAGETAAAALGVEVGRTRFFLMIVASLLVGAAVSLSGLIGFVGLMAPHLLRMTIGHDHRLLLPGSVLFGASFLCLADTAARTLISPSSLPVGVVTAALGAPFFLLLLARRGVRWM</sequence>
<dbReference type="AlphaFoldDB" id="E1QJQ7"/>
<proteinExistence type="inferred from homology"/>
<dbReference type="FunFam" id="1.10.3470.10:FF:000001">
    <property type="entry name" value="Vitamin B12 ABC transporter permease BtuC"/>
    <property type="match status" value="1"/>
</dbReference>
<keyword evidence="5 8" id="KW-0812">Transmembrane</keyword>
<accession>E1QJQ7</accession>
<keyword evidence="4" id="KW-1003">Cell membrane</keyword>
<evidence type="ECO:0000256" key="5">
    <source>
        <dbReference type="ARBA" id="ARBA00022692"/>
    </source>
</evidence>
<dbReference type="GO" id="GO:0022857">
    <property type="term" value="F:transmembrane transporter activity"/>
    <property type="evidence" value="ECO:0007669"/>
    <property type="project" value="InterPro"/>
</dbReference>
<keyword evidence="7 8" id="KW-0472">Membrane</keyword>
<comment type="similarity">
    <text evidence="2">Belongs to the binding-protein-dependent transport system permease family. FecCD subfamily.</text>
</comment>
<dbReference type="Proteomes" id="UP000009047">
    <property type="component" value="Chromosome"/>
</dbReference>
<dbReference type="EMBL" id="CP002085">
    <property type="protein sequence ID" value="ADK85800.1"/>
    <property type="molecule type" value="Genomic_DNA"/>
</dbReference>
<keyword evidence="6 8" id="KW-1133">Transmembrane helix</keyword>
<feature type="transmembrane region" description="Helical" evidence="8">
    <location>
        <begin position="117"/>
        <end position="137"/>
    </location>
</feature>
<feature type="transmembrane region" description="Helical" evidence="8">
    <location>
        <begin position="149"/>
        <end position="169"/>
    </location>
</feature>
<dbReference type="HOGENOM" id="CLU_013016_0_3_7"/>
<dbReference type="InterPro" id="IPR037294">
    <property type="entry name" value="ABC_BtuC-like"/>
</dbReference>
<feature type="transmembrane region" description="Helical" evidence="8">
    <location>
        <begin position="307"/>
        <end position="327"/>
    </location>
</feature>
<evidence type="ECO:0000313" key="10">
    <source>
        <dbReference type="Proteomes" id="UP000009047"/>
    </source>
</evidence>
<dbReference type="eggNOG" id="COG0609">
    <property type="taxonomic scope" value="Bacteria"/>
</dbReference>
<dbReference type="Gene3D" id="1.10.3470.10">
    <property type="entry name" value="ABC transporter involved in vitamin B12 uptake, BtuC"/>
    <property type="match status" value="1"/>
</dbReference>
<dbReference type="GO" id="GO:0005886">
    <property type="term" value="C:plasma membrane"/>
    <property type="evidence" value="ECO:0007669"/>
    <property type="project" value="UniProtKB-SubCell"/>
</dbReference>
<evidence type="ECO:0000256" key="4">
    <source>
        <dbReference type="ARBA" id="ARBA00022475"/>
    </source>
</evidence>
<feature type="transmembrane region" description="Helical" evidence="8">
    <location>
        <begin position="189"/>
        <end position="211"/>
    </location>
</feature>
<keyword evidence="10" id="KW-1185">Reference proteome</keyword>
<dbReference type="PANTHER" id="PTHR30472:SF25">
    <property type="entry name" value="ABC TRANSPORTER PERMEASE PROTEIN MJ0876-RELATED"/>
    <property type="match status" value="1"/>
</dbReference>
<dbReference type="Pfam" id="PF01032">
    <property type="entry name" value="FecCD"/>
    <property type="match status" value="1"/>
</dbReference>
<dbReference type="RefSeq" id="WP_013259239.1">
    <property type="nucleotide sequence ID" value="NC_014365.1"/>
</dbReference>
<dbReference type="InterPro" id="IPR000522">
    <property type="entry name" value="ABC_transptr_permease_BtuC"/>
</dbReference>
<reference evidence="9 10" key="1">
    <citation type="journal article" date="2010" name="Stand. Genomic Sci.">
        <title>Complete genome sequence of Desulfarculus baarsii type strain (2st14).</title>
        <authorList>
            <person name="Sun H."/>
            <person name="Spring S."/>
            <person name="Lapidus A."/>
            <person name="Davenport K."/>
            <person name="Del Rio T.G."/>
            <person name="Tice H."/>
            <person name="Nolan M."/>
            <person name="Copeland A."/>
            <person name="Cheng J.F."/>
            <person name="Lucas S."/>
            <person name="Tapia R."/>
            <person name="Goodwin L."/>
            <person name="Pitluck S."/>
            <person name="Ivanova N."/>
            <person name="Pagani I."/>
            <person name="Mavromatis K."/>
            <person name="Ovchinnikova G."/>
            <person name="Pati A."/>
            <person name="Chen A."/>
            <person name="Palaniappan K."/>
            <person name="Hauser L."/>
            <person name="Chang Y.J."/>
            <person name="Jeffries C.D."/>
            <person name="Detter J.C."/>
            <person name="Han C."/>
            <person name="Rohde M."/>
            <person name="Brambilla E."/>
            <person name="Goker M."/>
            <person name="Woyke T."/>
            <person name="Bristow J."/>
            <person name="Eisen J.A."/>
            <person name="Markowitz V."/>
            <person name="Hugenholtz P."/>
            <person name="Kyrpides N.C."/>
            <person name="Klenk H.P."/>
            <person name="Land M."/>
        </authorList>
    </citation>
    <scope>NUCLEOTIDE SEQUENCE [LARGE SCALE GENOMIC DNA]</scope>
    <source>
        <strain evidence="10">ATCC 33931 / DSM 2075 / LMG 7858 / VKM B-1802 / 2st14</strain>
    </source>
</reference>
<evidence type="ECO:0000256" key="8">
    <source>
        <dbReference type="SAM" id="Phobius"/>
    </source>
</evidence>
<keyword evidence="3" id="KW-0813">Transport</keyword>
<evidence type="ECO:0000256" key="6">
    <source>
        <dbReference type="ARBA" id="ARBA00022989"/>
    </source>
</evidence>
<evidence type="ECO:0000256" key="7">
    <source>
        <dbReference type="ARBA" id="ARBA00023136"/>
    </source>
</evidence>
<organism evidence="9 10">
    <name type="scientific">Desulfarculus baarsii (strain ATCC 33931 / DSM 2075 / LMG 7858 / VKM B-1802 / 2st14)</name>
    <dbReference type="NCBI Taxonomy" id="644282"/>
    <lineage>
        <taxon>Bacteria</taxon>
        <taxon>Pseudomonadati</taxon>
        <taxon>Thermodesulfobacteriota</taxon>
        <taxon>Desulfarculia</taxon>
        <taxon>Desulfarculales</taxon>
        <taxon>Desulfarculaceae</taxon>
        <taxon>Desulfarculus</taxon>
    </lineage>
</organism>
<evidence type="ECO:0000256" key="3">
    <source>
        <dbReference type="ARBA" id="ARBA00022448"/>
    </source>
</evidence>
<dbReference type="SUPFAM" id="SSF81345">
    <property type="entry name" value="ABC transporter involved in vitamin B12 uptake, BtuC"/>
    <property type="match status" value="1"/>
</dbReference>
<evidence type="ECO:0000313" key="9">
    <source>
        <dbReference type="EMBL" id="ADK85800.1"/>
    </source>
</evidence>
<feature type="transmembrane region" description="Helical" evidence="8">
    <location>
        <begin position="64"/>
        <end position="85"/>
    </location>
</feature>
<protein>
    <submittedName>
        <fullName evidence="9">Transport system permease protein</fullName>
    </submittedName>
</protein>
<feature type="transmembrane region" description="Helical" evidence="8">
    <location>
        <begin position="92"/>
        <end position="111"/>
    </location>
</feature>
<dbReference type="KEGG" id="dbr:Deba_2439"/>
<gene>
    <name evidence="9" type="ordered locus">Deba_2439</name>
</gene>
<comment type="subcellular location">
    <subcellularLocation>
        <location evidence="1">Cell membrane</location>
        <topology evidence="1">Multi-pass membrane protein</topology>
    </subcellularLocation>
</comment>
<dbReference type="CDD" id="cd06550">
    <property type="entry name" value="TM_ABC_iron-siderophores_like"/>
    <property type="match status" value="1"/>
</dbReference>
<dbReference type="STRING" id="644282.Deba_2439"/>
<evidence type="ECO:0000256" key="1">
    <source>
        <dbReference type="ARBA" id="ARBA00004651"/>
    </source>
</evidence>
<feature type="transmembrane region" description="Helical" evidence="8">
    <location>
        <begin position="238"/>
        <end position="265"/>
    </location>
</feature>